<dbReference type="InterPro" id="IPR042003">
    <property type="entry name" value="Sortase_E"/>
</dbReference>
<proteinExistence type="predicted"/>
<gene>
    <name evidence="4" type="ORF">SM116_01255</name>
</gene>
<sequence length="240" mass="25459">MSVLGVLGELLITLGVVALLFVAWQLWIGDWIIAAERDAVGNSLSQDWAASASPSPSPSASAEADTTRPAVTVDPVVMAQPGDGQVFAVMHIPRFGSDYAVRMAGGVTRPKTLDPIGIGHYPGTAMPGETGNMAVAAHRTTFGKPFNLIATLHVGDAIVMETPQGWYTYRFRTLEYVKPDAVEVLLPVPQQVGVAADGKYLTMTSCSPMYSKSERIVAYSTFESFTPRSAGAPASLDPVS</sequence>
<dbReference type="InterPro" id="IPR023365">
    <property type="entry name" value="Sortase_dom-sf"/>
</dbReference>
<dbReference type="InterPro" id="IPR005754">
    <property type="entry name" value="Sortase"/>
</dbReference>
<feature type="region of interest" description="Disordered" evidence="2">
    <location>
        <begin position="47"/>
        <end position="67"/>
    </location>
</feature>
<evidence type="ECO:0000256" key="3">
    <source>
        <dbReference type="SAM" id="Phobius"/>
    </source>
</evidence>
<evidence type="ECO:0000256" key="1">
    <source>
        <dbReference type="ARBA" id="ARBA00022801"/>
    </source>
</evidence>
<dbReference type="CDD" id="cd05830">
    <property type="entry name" value="Sortase_E"/>
    <property type="match status" value="1"/>
</dbReference>
<dbReference type="Pfam" id="PF04203">
    <property type="entry name" value="Sortase"/>
    <property type="match status" value="1"/>
</dbReference>
<keyword evidence="1" id="KW-0378">Hydrolase</keyword>
<evidence type="ECO:0000313" key="5">
    <source>
        <dbReference type="Proteomes" id="UP001323798"/>
    </source>
</evidence>
<dbReference type="NCBIfam" id="NF033747">
    <property type="entry name" value="class_E_sortase"/>
    <property type="match status" value="1"/>
</dbReference>
<evidence type="ECO:0000313" key="4">
    <source>
        <dbReference type="EMBL" id="WPR89942.1"/>
    </source>
</evidence>
<keyword evidence="3" id="KW-0472">Membrane</keyword>
<feature type="transmembrane region" description="Helical" evidence="3">
    <location>
        <begin position="6"/>
        <end position="27"/>
    </location>
</feature>
<dbReference type="InterPro" id="IPR053465">
    <property type="entry name" value="Sortase_Class_E"/>
</dbReference>
<dbReference type="Gene3D" id="2.40.260.10">
    <property type="entry name" value="Sortase"/>
    <property type="match status" value="1"/>
</dbReference>
<keyword evidence="5" id="KW-1185">Reference proteome</keyword>
<organism evidence="4 5">
    <name type="scientific">Microbacterium rhizosphaerae</name>
    <dbReference type="NCBI Taxonomy" id="1678237"/>
    <lineage>
        <taxon>Bacteria</taxon>
        <taxon>Bacillati</taxon>
        <taxon>Actinomycetota</taxon>
        <taxon>Actinomycetes</taxon>
        <taxon>Micrococcales</taxon>
        <taxon>Microbacteriaceae</taxon>
        <taxon>Microbacterium</taxon>
    </lineage>
</organism>
<dbReference type="RefSeq" id="WP_320942656.1">
    <property type="nucleotide sequence ID" value="NZ_BAABEU010000003.1"/>
</dbReference>
<accession>A0ABZ0SQK0</accession>
<evidence type="ECO:0000256" key="2">
    <source>
        <dbReference type="SAM" id="MobiDB-lite"/>
    </source>
</evidence>
<dbReference type="EMBL" id="CP139368">
    <property type="protein sequence ID" value="WPR89942.1"/>
    <property type="molecule type" value="Genomic_DNA"/>
</dbReference>
<reference evidence="4 5" key="1">
    <citation type="submission" date="2023-11" db="EMBL/GenBank/DDBJ databases">
        <title>Genome sequence of Microbacterium rhizosphaerae KACC 19337.</title>
        <authorList>
            <person name="Choi H."/>
            <person name="Kim S."/>
            <person name="Kim Y."/>
            <person name="Kwon S.-W."/>
            <person name="Heo J."/>
        </authorList>
    </citation>
    <scope>NUCLEOTIDE SEQUENCE [LARGE SCALE GENOMIC DNA]</scope>
    <source>
        <strain evidence="4 5">KACC 19337</strain>
    </source>
</reference>
<feature type="compositionally biased region" description="Low complexity" evidence="2">
    <location>
        <begin position="49"/>
        <end position="64"/>
    </location>
</feature>
<keyword evidence="3" id="KW-0812">Transmembrane</keyword>
<name>A0ABZ0SQK0_9MICO</name>
<protein>
    <submittedName>
        <fullName evidence="4">Class E sortase</fullName>
    </submittedName>
</protein>
<keyword evidence="3" id="KW-1133">Transmembrane helix</keyword>
<dbReference type="Proteomes" id="UP001323798">
    <property type="component" value="Chromosome"/>
</dbReference>
<dbReference type="SUPFAM" id="SSF63817">
    <property type="entry name" value="Sortase"/>
    <property type="match status" value="1"/>
</dbReference>